<dbReference type="Ensembl" id="ENSCJAT00000114623.2">
    <property type="protein sequence ID" value="ENSCJAP00000068053.2"/>
    <property type="gene ID" value="ENSCJAG00000021412.5"/>
</dbReference>
<protein>
    <submittedName>
        <fullName evidence="3">AarF domain containing kinase 5</fullName>
    </submittedName>
</protein>
<dbReference type="PANTHER" id="PTHR43173:SF28">
    <property type="entry name" value="AARF DOMAIN CONTAINING KINASE 5"/>
    <property type="match status" value="1"/>
</dbReference>
<reference evidence="3" key="3">
    <citation type="submission" date="2025-09" db="UniProtKB">
        <authorList>
            <consortium name="Ensembl"/>
        </authorList>
    </citation>
    <scope>IDENTIFICATION</scope>
</reference>
<dbReference type="InterPro" id="IPR011009">
    <property type="entry name" value="Kinase-like_dom_sf"/>
</dbReference>
<sequence length="553" mass="62780">MWRPLQLCHFHYALLHSRQKPWPSPAVFFRRNFRVLPPRFSSPAPLWRKVLSTTVVGVPLLLGARYVMAEAREKRRMRLVVDGMGRFGSPGYLEVMSACHQRAADALVAGAISNGGLYVKLGQGLCSFNHLLPPEYIRTLRVLEDRALKQGFQEVDELFLEDFQALPHELFQEFDYQPIAAASLAQVHRAKLHDGTSVAVKVQYIDLRDRFDGDIPTLELLLQLIEVMHPSFGFSWVLQDLKGTLAQELDFENEGRNAERCARELAHFPYIVVPRVHWDKSSKRVLTADFCAGCKVNDVEAIRSQGLAVHDIAEKLIKAFAEQIFYTGFIHSDPHPGNVLVRKGPDGKAELVLLDHGLYQFLEEKDRAALCQLWRAIILRDDAAMKVHAAALGVQDYLLFSEMLMQRPVRLGQLWGSRLLSREEAAYMVDMARERFEAIMAVLKALPRPMLLVLRNINTVRAVNVALGTPVDRYFLMAKRAVQGWSRLAGAAYQGVYGTSLLRHAKVVWEMLKFEVALRLQTLAMRLTALLARALVHLRLVPPAEELYQYLET</sequence>
<name>A0A5F4VRB7_CALJA</name>
<dbReference type="PANTHER" id="PTHR43173">
    <property type="entry name" value="ABC1 FAMILY PROTEIN"/>
    <property type="match status" value="1"/>
</dbReference>
<evidence type="ECO:0000256" key="1">
    <source>
        <dbReference type="ARBA" id="ARBA00009670"/>
    </source>
</evidence>
<gene>
    <name evidence="3" type="primary">ADCK5</name>
</gene>
<dbReference type="Pfam" id="PF03109">
    <property type="entry name" value="ABC1"/>
    <property type="match status" value="1"/>
</dbReference>
<dbReference type="InterPro" id="IPR051130">
    <property type="entry name" value="Mito_struct-func_regulator"/>
</dbReference>
<dbReference type="InterPro" id="IPR004147">
    <property type="entry name" value="ABC1_dom"/>
</dbReference>
<organism evidence="3 4">
    <name type="scientific">Callithrix jacchus</name>
    <name type="common">White-tufted-ear marmoset</name>
    <name type="synonym">Simia Jacchus</name>
    <dbReference type="NCBI Taxonomy" id="9483"/>
    <lineage>
        <taxon>Eukaryota</taxon>
        <taxon>Metazoa</taxon>
        <taxon>Chordata</taxon>
        <taxon>Craniata</taxon>
        <taxon>Vertebrata</taxon>
        <taxon>Euteleostomi</taxon>
        <taxon>Mammalia</taxon>
        <taxon>Eutheria</taxon>
        <taxon>Euarchontoglires</taxon>
        <taxon>Primates</taxon>
        <taxon>Haplorrhini</taxon>
        <taxon>Platyrrhini</taxon>
        <taxon>Cebidae</taxon>
        <taxon>Callitrichinae</taxon>
        <taxon>Callithrix</taxon>
        <taxon>Callithrix</taxon>
    </lineage>
</organism>
<dbReference type="Bgee" id="ENSCJAG00000021412">
    <property type="expression patterns" value="Expressed in testis and 6 other cell types or tissues"/>
</dbReference>
<reference evidence="3" key="2">
    <citation type="submission" date="2025-08" db="UniProtKB">
        <authorList>
            <consortium name="Ensembl"/>
        </authorList>
    </citation>
    <scope>IDENTIFICATION</scope>
</reference>
<accession>A0A5F4VRB7</accession>
<evidence type="ECO:0000313" key="4">
    <source>
        <dbReference type="Proteomes" id="UP000008225"/>
    </source>
</evidence>
<dbReference type="Proteomes" id="UP000008225">
    <property type="component" value="Chromosome 16"/>
</dbReference>
<dbReference type="CDD" id="cd13969">
    <property type="entry name" value="ADCK1-like"/>
    <property type="match status" value="1"/>
</dbReference>
<dbReference type="AlphaFoldDB" id="A0A5F4VRB7"/>
<dbReference type="GeneTree" id="ENSGT00940000159821"/>
<dbReference type="SUPFAM" id="SSF56112">
    <property type="entry name" value="Protein kinase-like (PK-like)"/>
    <property type="match status" value="1"/>
</dbReference>
<dbReference type="InterPro" id="IPR045307">
    <property type="entry name" value="ADCK1_dom"/>
</dbReference>
<evidence type="ECO:0000313" key="3">
    <source>
        <dbReference type="Ensembl" id="ENSCJAP00000068053.2"/>
    </source>
</evidence>
<feature type="domain" description="ABC1 atypical kinase-like" evidence="2">
    <location>
        <begin position="143"/>
        <end position="386"/>
    </location>
</feature>
<keyword evidence="4" id="KW-1185">Reference proteome</keyword>
<comment type="similarity">
    <text evidence="1">Belongs to the protein kinase superfamily. ADCK protein kinase family.</text>
</comment>
<evidence type="ECO:0000259" key="2">
    <source>
        <dbReference type="Pfam" id="PF03109"/>
    </source>
</evidence>
<proteinExistence type="inferred from homology"/>
<reference evidence="3" key="1">
    <citation type="submission" date="2009-03" db="EMBL/GenBank/DDBJ databases">
        <authorList>
            <person name="Warren W."/>
            <person name="Ye L."/>
            <person name="Minx P."/>
            <person name="Worley K."/>
            <person name="Gibbs R."/>
            <person name="Wilson R.K."/>
        </authorList>
    </citation>
    <scope>NUCLEOTIDE SEQUENCE [LARGE SCALE GENOMIC DNA]</scope>
</reference>